<dbReference type="EMBL" id="LVYK01000001">
    <property type="protein sequence ID" value="RAS82154.1"/>
    <property type="molecule type" value="Genomic_DNA"/>
</dbReference>
<reference evidence="1 2" key="1">
    <citation type="submission" date="2016-03" db="EMBL/GenBank/DDBJ databases">
        <title>Comparison of Bacillus endophyticus and B. anthracis characteristics using whole genome sequence analysis and microbiological techniques.</title>
        <authorList>
            <person name="Lekota K.E."/>
            <person name="Mafofo J."/>
            <person name="Rees J."/>
            <person name="Muchadeyi F.C."/>
            <person name="Madoroba E."/>
            <person name="Van Heerden H."/>
        </authorList>
    </citation>
    <scope>NUCLEOTIDE SEQUENCE [LARGE SCALE GENOMIC DNA]</scope>
    <source>
        <strain evidence="1 2">3631_10C</strain>
    </source>
</reference>
<gene>
    <name evidence="1" type="ORF">A3864_01200</name>
</gene>
<comment type="caution">
    <text evidence="1">The sequence shown here is derived from an EMBL/GenBank/DDBJ whole genome shotgun (WGS) entry which is preliminary data.</text>
</comment>
<name>A0AAX1QGE2_9BACI</name>
<evidence type="ECO:0000313" key="2">
    <source>
        <dbReference type="Proteomes" id="UP000250174"/>
    </source>
</evidence>
<sequence length="119" mass="14432">MTLGILKDNIHDITKDLQNILNVHFEEQESSYWGEYTVTILSERESIKLTYNYVDDDWQEEEFKQYPLLLKLNRVKEPEKVMNLLCSKLSYITPLYLEEIEARVGRRKYYNDDRQDELY</sequence>
<accession>A0AAX1QGE2</accession>
<organism evidence="1 2">
    <name type="scientific">Priestia endophytica</name>
    <dbReference type="NCBI Taxonomy" id="135735"/>
    <lineage>
        <taxon>Bacteria</taxon>
        <taxon>Bacillati</taxon>
        <taxon>Bacillota</taxon>
        <taxon>Bacilli</taxon>
        <taxon>Bacillales</taxon>
        <taxon>Bacillaceae</taxon>
        <taxon>Priestia</taxon>
    </lineage>
</organism>
<protein>
    <submittedName>
        <fullName evidence="1">Uncharacterized protein</fullName>
    </submittedName>
</protein>
<dbReference type="Proteomes" id="UP000250174">
    <property type="component" value="Unassembled WGS sequence"/>
</dbReference>
<evidence type="ECO:0000313" key="1">
    <source>
        <dbReference type="EMBL" id="RAS82154.1"/>
    </source>
</evidence>
<proteinExistence type="predicted"/>
<dbReference type="AlphaFoldDB" id="A0AAX1QGE2"/>